<evidence type="ECO:0000313" key="2">
    <source>
        <dbReference type="EMBL" id="KAF9472658.1"/>
    </source>
</evidence>
<protein>
    <submittedName>
        <fullName evidence="2">Uncharacterized protein</fullName>
    </submittedName>
</protein>
<comment type="caution">
    <text evidence="2">The sequence shown here is derived from an EMBL/GenBank/DDBJ whole genome shotgun (WGS) entry which is preliminary data.</text>
</comment>
<feature type="compositionally biased region" description="Basic residues" evidence="1">
    <location>
        <begin position="83"/>
        <end position="93"/>
    </location>
</feature>
<dbReference type="Proteomes" id="UP000807469">
    <property type="component" value="Unassembled WGS sequence"/>
</dbReference>
<evidence type="ECO:0000256" key="1">
    <source>
        <dbReference type="SAM" id="MobiDB-lite"/>
    </source>
</evidence>
<reference evidence="2" key="1">
    <citation type="submission" date="2020-11" db="EMBL/GenBank/DDBJ databases">
        <authorList>
            <consortium name="DOE Joint Genome Institute"/>
            <person name="Ahrendt S."/>
            <person name="Riley R."/>
            <person name="Andreopoulos W."/>
            <person name="Labutti K."/>
            <person name="Pangilinan J."/>
            <person name="Ruiz-Duenas F.J."/>
            <person name="Barrasa J.M."/>
            <person name="Sanchez-Garcia M."/>
            <person name="Camarero S."/>
            <person name="Miyauchi S."/>
            <person name="Serrano A."/>
            <person name="Linde D."/>
            <person name="Babiker R."/>
            <person name="Drula E."/>
            <person name="Ayuso-Fernandez I."/>
            <person name="Pacheco R."/>
            <person name="Padilla G."/>
            <person name="Ferreira P."/>
            <person name="Barriuso J."/>
            <person name="Kellner H."/>
            <person name="Castanera R."/>
            <person name="Alfaro M."/>
            <person name="Ramirez L."/>
            <person name="Pisabarro A.G."/>
            <person name="Kuo A."/>
            <person name="Tritt A."/>
            <person name="Lipzen A."/>
            <person name="He G."/>
            <person name="Yan M."/>
            <person name="Ng V."/>
            <person name="Cullen D."/>
            <person name="Martin F."/>
            <person name="Rosso M.-N."/>
            <person name="Henrissat B."/>
            <person name="Hibbett D."/>
            <person name="Martinez A.T."/>
            <person name="Grigoriev I.V."/>
        </authorList>
    </citation>
    <scope>NUCLEOTIDE SEQUENCE</scope>
    <source>
        <strain evidence="2">CIRM-BRFM 674</strain>
    </source>
</reference>
<accession>A0A9P6CUK2</accession>
<name>A0A9P6CUK2_9AGAR</name>
<feature type="region of interest" description="Disordered" evidence="1">
    <location>
        <begin position="1"/>
        <end position="42"/>
    </location>
</feature>
<keyword evidence="3" id="KW-1185">Reference proteome</keyword>
<organism evidence="2 3">
    <name type="scientific">Pholiota conissans</name>
    <dbReference type="NCBI Taxonomy" id="109636"/>
    <lineage>
        <taxon>Eukaryota</taxon>
        <taxon>Fungi</taxon>
        <taxon>Dikarya</taxon>
        <taxon>Basidiomycota</taxon>
        <taxon>Agaricomycotina</taxon>
        <taxon>Agaricomycetes</taxon>
        <taxon>Agaricomycetidae</taxon>
        <taxon>Agaricales</taxon>
        <taxon>Agaricineae</taxon>
        <taxon>Strophariaceae</taxon>
        <taxon>Pholiota</taxon>
    </lineage>
</organism>
<dbReference type="EMBL" id="MU155511">
    <property type="protein sequence ID" value="KAF9472658.1"/>
    <property type="molecule type" value="Genomic_DNA"/>
</dbReference>
<proteinExistence type="predicted"/>
<dbReference type="AlphaFoldDB" id="A0A9P6CUK2"/>
<evidence type="ECO:0000313" key="3">
    <source>
        <dbReference type="Proteomes" id="UP000807469"/>
    </source>
</evidence>
<sequence>MTSPPHPRIASTVGQPHPNTTSPSTRPLGLSPVGDSFNLPTADLENNDIAQIPSPNRELAENQPTTPGVNLYSGSPSPFTPFPHHKTAGRRRR</sequence>
<gene>
    <name evidence="2" type="ORF">BDN70DRAFT_886766</name>
</gene>
<feature type="compositionally biased region" description="Polar residues" evidence="1">
    <location>
        <begin position="12"/>
        <end position="25"/>
    </location>
</feature>
<feature type="compositionally biased region" description="Polar residues" evidence="1">
    <location>
        <begin position="62"/>
        <end position="77"/>
    </location>
</feature>
<feature type="region of interest" description="Disordered" evidence="1">
    <location>
        <begin position="55"/>
        <end position="93"/>
    </location>
</feature>